<dbReference type="KEGG" id="haxz:M0R88_06015"/>
<keyword evidence="2" id="KW-1185">Reference proteome</keyword>
<organism evidence="1 2">
    <name type="scientific">Halorussus gelatinilyticus</name>
    <dbReference type="NCBI Taxonomy" id="2937524"/>
    <lineage>
        <taxon>Archaea</taxon>
        <taxon>Methanobacteriati</taxon>
        <taxon>Methanobacteriota</taxon>
        <taxon>Stenosarchaea group</taxon>
        <taxon>Halobacteria</taxon>
        <taxon>Halobacteriales</taxon>
        <taxon>Haladaptataceae</taxon>
        <taxon>Halorussus</taxon>
    </lineage>
</organism>
<dbReference type="EMBL" id="CP096658">
    <property type="protein sequence ID" value="UPW01653.1"/>
    <property type="molecule type" value="Genomic_DNA"/>
</dbReference>
<dbReference type="AlphaFoldDB" id="A0A8U0IKM7"/>
<evidence type="ECO:0000313" key="2">
    <source>
        <dbReference type="Proteomes" id="UP000830434"/>
    </source>
</evidence>
<name>A0A8U0IKM7_9EURY</name>
<dbReference type="GeneID" id="72189392"/>
<dbReference type="Proteomes" id="UP000830434">
    <property type="component" value="Chromosome"/>
</dbReference>
<accession>A0A8U0IKM7</accession>
<proteinExistence type="predicted"/>
<evidence type="ECO:0000313" key="1">
    <source>
        <dbReference type="EMBL" id="UPW01653.1"/>
    </source>
</evidence>
<dbReference type="RefSeq" id="WP_248656051.1">
    <property type="nucleotide sequence ID" value="NZ_CP096658.1"/>
</dbReference>
<reference evidence="1" key="1">
    <citation type="submission" date="2022-04" db="EMBL/GenBank/DDBJ databases">
        <title>Diverse halophilic archaea isolated from saline environments.</title>
        <authorList>
            <person name="Cui H.-L."/>
        </authorList>
    </citation>
    <scope>NUCLEOTIDE SEQUENCE</scope>
    <source>
        <strain evidence="1">XZYJT40</strain>
    </source>
</reference>
<sequence>MSDRLDIGEVSKFANSASTTAFGLMLIFGASLANHVPEAGATAIGLGLFLQGGAPIGNKAAGYFN</sequence>
<gene>
    <name evidence="1" type="ORF">M0R88_06015</name>
</gene>
<protein>
    <submittedName>
        <fullName evidence="1">Uncharacterized protein</fullName>
    </submittedName>
</protein>